<evidence type="ECO:0000256" key="2">
    <source>
        <dbReference type="SAM" id="SignalP"/>
    </source>
</evidence>
<dbReference type="STRING" id="4540.A0A3L6SJM4"/>
<accession>A0A3L6SJM4</accession>
<dbReference type="Proteomes" id="UP000275267">
    <property type="component" value="Unassembled WGS sequence"/>
</dbReference>
<reference evidence="4" key="1">
    <citation type="journal article" date="2019" name="Nat. Commun.">
        <title>The genome of broomcorn millet.</title>
        <authorList>
            <person name="Zou C."/>
            <person name="Miki D."/>
            <person name="Li D."/>
            <person name="Tang Q."/>
            <person name="Xiao L."/>
            <person name="Rajput S."/>
            <person name="Deng P."/>
            <person name="Jia W."/>
            <person name="Huang R."/>
            <person name="Zhang M."/>
            <person name="Sun Y."/>
            <person name="Hu J."/>
            <person name="Fu X."/>
            <person name="Schnable P.S."/>
            <person name="Li F."/>
            <person name="Zhang H."/>
            <person name="Feng B."/>
            <person name="Zhu X."/>
            <person name="Liu R."/>
            <person name="Schnable J.C."/>
            <person name="Zhu J.-K."/>
            <person name="Zhang H."/>
        </authorList>
    </citation>
    <scope>NUCLEOTIDE SEQUENCE [LARGE SCALE GENOMIC DNA]</scope>
</reference>
<gene>
    <name evidence="3" type="ORF">C2845_PM07G17320</name>
</gene>
<sequence>MGSSGGIRFRRRVSLVVILLVACLGGTARAREAQPLPEAAAGTRRAPERHGLSLDFYAKTCPAVDQIVANVTAARYRDFPAARARRAPPLPPRLLRRGLRRVHPDRADGQRLGRPRRRAQGGARHGGEQEPRTWRRRRSTRWSWPRPPWKAGAPASSPAPTSSPSPPGATSSRYVPPQANNKLRRDYSRTNKCYAIRTDRKQEHPEHCIGFRRAKATWLS</sequence>
<comment type="caution">
    <text evidence="3">The sequence shown here is derived from an EMBL/GenBank/DDBJ whole genome shotgun (WGS) entry which is preliminary data.</text>
</comment>
<evidence type="ECO:0000313" key="4">
    <source>
        <dbReference type="Proteomes" id="UP000275267"/>
    </source>
</evidence>
<dbReference type="EMBL" id="PQIB02000004">
    <property type="protein sequence ID" value="RLN22345.1"/>
    <property type="molecule type" value="Genomic_DNA"/>
</dbReference>
<keyword evidence="4" id="KW-1185">Reference proteome</keyword>
<evidence type="ECO:0008006" key="5">
    <source>
        <dbReference type="Google" id="ProtNLM"/>
    </source>
</evidence>
<proteinExistence type="predicted"/>
<organism evidence="3 4">
    <name type="scientific">Panicum miliaceum</name>
    <name type="common">Proso millet</name>
    <name type="synonym">Broomcorn millet</name>
    <dbReference type="NCBI Taxonomy" id="4540"/>
    <lineage>
        <taxon>Eukaryota</taxon>
        <taxon>Viridiplantae</taxon>
        <taxon>Streptophyta</taxon>
        <taxon>Embryophyta</taxon>
        <taxon>Tracheophyta</taxon>
        <taxon>Spermatophyta</taxon>
        <taxon>Magnoliopsida</taxon>
        <taxon>Liliopsida</taxon>
        <taxon>Poales</taxon>
        <taxon>Poaceae</taxon>
        <taxon>PACMAD clade</taxon>
        <taxon>Panicoideae</taxon>
        <taxon>Panicodae</taxon>
        <taxon>Paniceae</taxon>
        <taxon>Panicinae</taxon>
        <taxon>Panicum</taxon>
        <taxon>Panicum sect. Panicum</taxon>
    </lineage>
</organism>
<evidence type="ECO:0000313" key="3">
    <source>
        <dbReference type="EMBL" id="RLN22345.1"/>
    </source>
</evidence>
<keyword evidence="2" id="KW-0732">Signal</keyword>
<feature type="signal peptide" evidence="2">
    <location>
        <begin position="1"/>
        <end position="30"/>
    </location>
</feature>
<feature type="compositionally biased region" description="Low complexity" evidence="1">
    <location>
        <begin position="141"/>
        <end position="160"/>
    </location>
</feature>
<feature type="compositionally biased region" description="Basic and acidic residues" evidence="1">
    <location>
        <begin position="102"/>
        <end position="111"/>
    </location>
</feature>
<name>A0A3L6SJM4_PANMI</name>
<evidence type="ECO:0000256" key="1">
    <source>
        <dbReference type="SAM" id="MobiDB-lite"/>
    </source>
</evidence>
<feature type="region of interest" description="Disordered" evidence="1">
    <location>
        <begin position="84"/>
        <end position="187"/>
    </location>
</feature>
<dbReference type="AlphaFoldDB" id="A0A3L6SJM4"/>
<feature type="chain" id="PRO_5018146284" description="Plant heme peroxidase family profile domain-containing protein" evidence="2">
    <location>
        <begin position="31"/>
        <end position="220"/>
    </location>
</feature>
<protein>
    <recommendedName>
        <fullName evidence="5">Plant heme peroxidase family profile domain-containing protein</fullName>
    </recommendedName>
</protein>